<dbReference type="AlphaFoldDB" id="A0A126UZP4"/>
<evidence type="ECO:0000313" key="2">
    <source>
        <dbReference type="Proteomes" id="UP000070371"/>
    </source>
</evidence>
<evidence type="ECO:0000313" key="1">
    <source>
        <dbReference type="EMBL" id="AML51106.1"/>
    </source>
</evidence>
<organism evidence="1 2">
    <name type="scientific">Falsihalocynthiibacter arcticus</name>
    <dbReference type="NCBI Taxonomy" id="1579316"/>
    <lineage>
        <taxon>Bacteria</taxon>
        <taxon>Pseudomonadati</taxon>
        <taxon>Pseudomonadota</taxon>
        <taxon>Alphaproteobacteria</taxon>
        <taxon>Rhodobacterales</taxon>
        <taxon>Roseobacteraceae</taxon>
        <taxon>Falsihalocynthiibacter</taxon>
    </lineage>
</organism>
<accession>A0A126UZP4</accession>
<dbReference type="RefSeq" id="WP_039003221.1">
    <property type="nucleotide sequence ID" value="NZ_CP014327.1"/>
</dbReference>
<proteinExistence type="predicted"/>
<name>A0A126UZP4_9RHOB</name>
<dbReference type="KEGG" id="hat:RC74_07330"/>
<sequence length="133" mass="14450">MRKYLTGPRDPEAQKVGDRIADTLTSATTVRIAEAAVPLSPDQEAAKGDGASAQMAEVSLQNRIQNFISATARKVWAVSSSKAVVAVNAVISADVISWITGNKLLIVKFYETITTQCPYWFDAIMKTISRTLM</sequence>
<keyword evidence="2" id="KW-1185">Reference proteome</keyword>
<dbReference type="Proteomes" id="UP000070371">
    <property type="component" value="Chromosome"/>
</dbReference>
<protein>
    <submittedName>
        <fullName evidence="1">Uncharacterized protein</fullName>
    </submittedName>
</protein>
<dbReference type="EMBL" id="CP014327">
    <property type="protein sequence ID" value="AML51106.1"/>
    <property type="molecule type" value="Genomic_DNA"/>
</dbReference>
<gene>
    <name evidence="1" type="ORF">RC74_07330</name>
</gene>
<reference evidence="1 2" key="1">
    <citation type="submission" date="2016-02" db="EMBL/GenBank/DDBJ databases">
        <title>Complete genome sequence of Halocynthiibacter arcticus PAMC 20958t from arctic marine sediment.</title>
        <authorList>
            <person name="Lee Y.M."/>
            <person name="Baek K."/>
            <person name="Lee H.K."/>
            <person name="Shin S.C."/>
        </authorList>
    </citation>
    <scope>NUCLEOTIDE SEQUENCE [LARGE SCALE GENOMIC DNA]</scope>
    <source>
        <strain evidence="1">PAMC 20958</strain>
    </source>
</reference>